<dbReference type="AlphaFoldDB" id="A0A9P4UCU9"/>
<gene>
    <name evidence="2" type="ORF">P171DRAFT_432542</name>
</gene>
<name>A0A9P4UCU9_9PLEO</name>
<feature type="transmembrane region" description="Helical" evidence="1">
    <location>
        <begin position="87"/>
        <end position="114"/>
    </location>
</feature>
<accession>A0A9P4UCU9</accession>
<evidence type="ECO:0000313" key="2">
    <source>
        <dbReference type="EMBL" id="KAF2444532.1"/>
    </source>
</evidence>
<keyword evidence="1" id="KW-0812">Transmembrane</keyword>
<keyword evidence="3" id="KW-1185">Reference proteome</keyword>
<protein>
    <submittedName>
        <fullName evidence="2">Uncharacterized protein</fullName>
    </submittedName>
</protein>
<dbReference type="EMBL" id="MU001501">
    <property type="protein sequence ID" value="KAF2444532.1"/>
    <property type="molecule type" value="Genomic_DNA"/>
</dbReference>
<evidence type="ECO:0000313" key="3">
    <source>
        <dbReference type="Proteomes" id="UP000799764"/>
    </source>
</evidence>
<feature type="transmembrane region" description="Helical" evidence="1">
    <location>
        <begin position="32"/>
        <end position="52"/>
    </location>
</feature>
<keyword evidence="1" id="KW-1133">Transmembrane helix</keyword>
<comment type="caution">
    <text evidence="2">The sequence shown here is derived from an EMBL/GenBank/DDBJ whole genome shotgun (WGS) entry which is preliminary data.</text>
</comment>
<evidence type="ECO:0000256" key="1">
    <source>
        <dbReference type="SAM" id="Phobius"/>
    </source>
</evidence>
<reference evidence="2" key="1">
    <citation type="journal article" date="2020" name="Stud. Mycol.">
        <title>101 Dothideomycetes genomes: a test case for predicting lifestyles and emergence of pathogens.</title>
        <authorList>
            <person name="Haridas S."/>
            <person name="Albert R."/>
            <person name="Binder M."/>
            <person name="Bloem J."/>
            <person name="Labutti K."/>
            <person name="Salamov A."/>
            <person name="Andreopoulos B."/>
            <person name="Baker S."/>
            <person name="Barry K."/>
            <person name="Bills G."/>
            <person name="Bluhm B."/>
            <person name="Cannon C."/>
            <person name="Castanera R."/>
            <person name="Culley D."/>
            <person name="Daum C."/>
            <person name="Ezra D."/>
            <person name="Gonzalez J."/>
            <person name="Henrissat B."/>
            <person name="Kuo A."/>
            <person name="Liang C."/>
            <person name="Lipzen A."/>
            <person name="Lutzoni F."/>
            <person name="Magnuson J."/>
            <person name="Mondo S."/>
            <person name="Nolan M."/>
            <person name="Ohm R."/>
            <person name="Pangilinan J."/>
            <person name="Park H.-J."/>
            <person name="Ramirez L."/>
            <person name="Alfaro M."/>
            <person name="Sun H."/>
            <person name="Tritt A."/>
            <person name="Yoshinaga Y."/>
            <person name="Zwiers L.-H."/>
            <person name="Turgeon B."/>
            <person name="Goodwin S."/>
            <person name="Spatafora J."/>
            <person name="Crous P."/>
            <person name="Grigoriev I."/>
        </authorList>
    </citation>
    <scope>NUCLEOTIDE SEQUENCE</scope>
    <source>
        <strain evidence="2">CBS 690.94</strain>
    </source>
</reference>
<feature type="transmembrane region" description="Helical" evidence="1">
    <location>
        <begin position="64"/>
        <end position="81"/>
    </location>
</feature>
<proteinExistence type="predicted"/>
<sequence length="119" mass="12505">MDGLAAALAVDHLLLAAKSVVPPDMKLLIDHSVLFASVLALSCGIGGPRLFGRVQRAHTASIDAAVRTGTFIGILCEHALVTAVQGVWFIAALFFLVVGSIGFYGMMHVAWFAVTKLIG</sequence>
<dbReference type="Proteomes" id="UP000799764">
    <property type="component" value="Unassembled WGS sequence"/>
</dbReference>
<organism evidence="2 3">
    <name type="scientific">Karstenula rhodostoma CBS 690.94</name>
    <dbReference type="NCBI Taxonomy" id="1392251"/>
    <lineage>
        <taxon>Eukaryota</taxon>
        <taxon>Fungi</taxon>
        <taxon>Dikarya</taxon>
        <taxon>Ascomycota</taxon>
        <taxon>Pezizomycotina</taxon>
        <taxon>Dothideomycetes</taxon>
        <taxon>Pleosporomycetidae</taxon>
        <taxon>Pleosporales</taxon>
        <taxon>Massarineae</taxon>
        <taxon>Didymosphaeriaceae</taxon>
        <taxon>Karstenula</taxon>
    </lineage>
</organism>
<keyword evidence="1" id="KW-0472">Membrane</keyword>